<evidence type="ECO:0000313" key="1">
    <source>
        <dbReference type="EMBL" id="CAG7646397.1"/>
    </source>
</evidence>
<dbReference type="Proteomes" id="UP000693672">
    <property type="component" value="Unassembled WGS sequence"/>
</dbReference>
<reference evidence="1" key="1">
    <citation type="submission" date="2021-06" db="EMBL/GenBank/DDBJ databases">
        <authorList>
            <person name="Criscuolo A."/>
        </authorList>
    </citation>
    <scope>NUCLEOTIDE SEQUENCE</scope>
    <source>
        <strain evidence="1">CIP111600</strain>
    </source>
</reference>
<dbReference type="RefSeq" id="WP_218094873.1">
    <property type="nucleotide sequence ID" value="NZ_CAJVAS010000034.1"/>
</dbReference>
<organism evidence="1 2">
    <name type="scientific">Paenibacillus solanacearum</name>
    <dbReference type="NCBI Taxonomy" id="2048548"/>
    <lineage>
        <taxon>Bacteria</taxon>
        <taxon>Bacillati</taxon>
        <taxon>Bacillota</taxon>
        <taxon>Bacilli</taxon>
        <taxon>Bacillales</taxon>
        <taxon>Paenibacillaceae</taxon>
        <taxon>Paenibacillus</taxon>
    </lineage>
</organism>
<sequence>MSLLQPAGEEGGGSRCAIQVELSTSKESQLIQSRSGRISASGDPEVIRQFDQDIPQLRNKNLSAIFDYPLTRAIEYTIYDTDILSVLRGIPKEIAVNKKDVNTALREAQERAEIKLAELAK</sequence>
<proteinExistence type="predicted"/>
<keyword evidence="2" id="KW-1185">Reference proteome</keyword>
<comment type="caution">
    <text evidence="1">The sequence shown here is derived from an EMBL/GenBank/DDBJ whole genome shotgun (WGS) entry which is preliminary data.</text>
</comment>
<gene>
    <name evidence="1" type="ORF">PAESOLCIP111_05159</name>
</gene>
<protein>
    <submittedName>
        <fullName evidence="1">Uncharacterized protein</fullName>
    </submittedName>
</protein>
<name>A0A916NRC3_9BACL</name>
<evidence type="ECO:0000313" key="2">
    <source>
        <dbReference type="Proteomes" id="UP000693672"/>
    </source>
</evidence>
<accession>A0A916NRC3</accession>
<dbReference type="EMBL" id="CAJVAS010000034">
    <property type="protein sequence ID" value="CAG7646397.1"/>
    <property type="molecule type" value="Genomic_DNA"/>
</dbReference>
<dbReference type="AlphaFoldDB" id="A0A916NRC3"/>